<protein>
    <submittedName>
        <fullName evidence="1">Uncharacterized protein</fullName>
    </submittedName>
</protein>
<name>A0A016VHD1_9BILA</name>
<comment type="caution">
    <text evidence="1">The sequence shown here is derived from an EMBL/GenBank/DDBJ whole genome shotgun (WGS) entry which is preliminary data.</text>
</comment>
<accession>A0A016VHD1</accession>
<evidence type="ECO:0000313" key="1">
    <source>
        <dbReference type="EMBL" id="EYC26422.1"/>
    </source>
</evidence>
<dbReference type="EMBL" id="JARK01001346">
    <property type="protein sequence ID" value="EYC26422.1"/>
    <property type="molecule type" value="Genomic_DNA"/>
</dbReference>
<gene>
    <name evidence="1" type="primary">Acey_s0010.g1148</name>
    <name evidence="1" type="ORF">Y032_0010g1148</name>
</gene>
<keyword evidence="2" id="KW-1185">Reference proteome</keyword>
<dbReference type="AlphaFoldDB" id="A0A016VHD1"/>
<organism evidence="1 2">
    <name type="scientific">Ancylostoma ceylanicum</name>
    <dbReference type="NCBI Taxonomy" id="53326"/>
    <lineage>
        <taxon>Eukaryota</taxon>
        <taxon>Metazoa</taxon>
        <taxon>Ecdysozoa</taxon>
        <taxon>Nematoda</taxon>
        <taxon>Chromadorea</taxon>
        <taxon>Rhabditida</taxon>
        <taxon>Rhabditina</taxon>
        <taxon>Rhabditomorpha</taxon>
        <taxon>Strongyloidea</taxon>
        <taxon>Ancylostomatidae</taxon>
        <taxon>Ancylostomatinae</taxon>
        <taxon>Ancylostoma</taxon>
    </lineage>
</organism>
<dbReference type="Proteomes" id="UP000024635">
    <property type="component" value="Unassembled WGS sequence"/>
</dbReference>
<reference evidence="2" key="1">
    <citation type="journal article" date="2015" name="Nat. Genet.">
        <title>The genome and transcriptome of the zoonotic hookworm Ancylostoma ceylanicum identify infection-specific gene families.</title>
        <authorList>
            <person name="Schwarz E.M."/>
            <person name="Hu Y."/>
            <person name="Antoshechkin I."/>
            <person name="Miller M.M."/>
            <person name="Sternberg P.W."/>
            <person name="Aroian R.V."/>
        </authorList>
    </citation>
    <scope>NUCLEOTIDE SEQUENCE</scope>
    <source>
        <strain evidence="2">HY135</strain>
    </source>
</reference>
<proteinExistence type="predicted"/>
<sequence>MRISSKLDRFLDSLYQIGRKATKKTLISYYGGDSDASSAVAPRAPMSIISLQLGAVAHPKTLIPQFCSVS</sequence>
<evidence type="ECO:0000313" key="2">
    <source>
        <dbReference type="Proteomes" id="UP000024635"/>
    </source>
</evidence>